<feature type="region of interest" description="Disordered" evidence="1">
    <location>
        <begin position="22"/>
        <end position="114"/>
    </location>
</feature>
<comment type="caution">
    <text evidence="2">The sequence shown here is derived from an EMBL/GenBank/DDBJ whole genome shotgun (WGS) entry which is preliminary data.</text>
</comment>
<feature type="region of interest" description="Disordered" evidence="1">
    <location>
        <begin position="142"/>
        <end position="163"/>
    </location>
</feature>
<proteinExistence type="predicted"/>
<protein>
    <submittedName>
        <fullName evidence="2">Uncharacterized protein</fullName>
    </submittedName>
</protein>
<organism evidence="2 3">
    <name type="scientific">Effrenium voratum</name>
    <dbReference type="NCBI Taxonomy" id="2562239"/>
    <lineage>
        <taxon>Eukaryota</taxon>
        <taxon>Sar</taxon>
        <taxon>Alveolata</taxon>
        <taxon>Dinophyceae</taxon>
        <taxon>Suessiales</taxon>
        <taxon>Symbiodiniaceae</taxon>
        <taxon>Effrenium</taxon>
    </lineage>
</organism>
<gene>
    <name evidence="2" type="ORF">EVOR1521_LOCUS22266</name>
</gene>
<dbReference type="EMBL" id="CAUJNA010003301">
    <property type="protein sequence ID" value="CAJ1398473.1"/>
    <property type="molecule type" value="Genomic_DNA"/>
</dbReference>
<dbReference type="Proteomes" id="UP001178507">
    <property type="component" value="Unassembled WGS sequence"/>
</dbReference>
<evidence type="ECO:0000313" key="3">
    <source>
        <dbReference type="Proteomes" id="UP001178507"/>
    </source>
</evidence>
<keyword evidence="3" id="KW-1185">Reference proteome</keyword>
<dbReference type="AlphaFoldDB" id="A0AA36J4P6"/>
<reference evidence="2" key="1">
    <citation type="submission" date="2023-08" db="EMBL/GenBank/DDBJ databases">
        <authorList>
            <person name="Chen Y."/>
            <person name="Shah S."/>
            <person name="Dougan E. K."/>
            <person name="Thang M."/>
            <person name="Chan C."/>
        </authorList>
    </citation>
    <scope>NUCLEOTIDE SEQUENCE</scope>
</reference>
<name>A0AA36J4P6_9DINO</name>
<evidence type="ECO:0000256" key="1">
    <source>
        <dbReference type="SAM" id="MobiDB-lite"/>
    </source>
</evidence>
<feature type="compositionally biased region" description="Basic and acidic residues" evidence="1">
    <location>
        <begin position="88"/>
        <end position="100"/>
    </location>
</feature>
<accession>A0AA36J4P6</accession>
<sequence length="163" mass="18175">MSVRATSQCSWGRPMMHLSDGTGRDWYILGDAKSKNGHWTPPKKSLSRSSTDEEPRKAPTGARRISPEKRLSSLSLSRNVQPKPPKAVIERWRQQADEANAKSQTPSMDVDPAVKMPEAPVHAYSYFSDTRMLRRLAYCSSGPRLTTLPESGAGDSEFQQNEV</sequence>
<evidence type="ECO:0000313" key="2">
    <source>
        <dbReference type="EMBL" id="CAJ1398473.1"/>
    </source>
</evidence>